<dbReference type="Proteomes" id="UP000191691">
    <property type="component" value="Unassembled WGS sequence"/>
</dbReference>
<dbReference type="EMBL" id="MOOB01000009">
    <property type="protein sequence ID" value="OQE91374.1"/>
    <property type="molecule type" value="Genomic_DNA"/>
</dbReference>
<sequence length="142" mass="16094">MGQSLSKPQSSSNPQSSSKTLNIYIVIFMAPPQEKNTRLTLFVIKGNLHKGNLHTFTTDNFISGHRHRRERVTYSDNTLRFKGTELTLTGTTSREGYPDSWDNLLLNMPFKHLRGELMVGATSRETRVEGRAIADLCLDRLN</sequence>
<accession>A0A1V6YVQ6</accession>
<dbReference type="OMA" id="DHYYLAD"/>
<keyword evidence="2" id="KW-1185">Reference proteome</keyword>
<comment type="caution">
    <text evidence="1">The sequence shown here is derived from an EMBL/GenBank/DDBJ whole genome shotgun (WGS) entry which is preliminary data.</text>
</comment>
<reference evidence="2" key="1">
    <citation type="journal article" date="2017" name="Nat. Microbiol.">
        <title>Global analysis of biosynthetic gene clusters reveals vast potential of secondary metabolite production in Penicillium species.</title>
        <authorList>
            <person name="Nielsen J.C."/>
            <person name="Grijseels S."/>
            <person name="Prigent S."/>
            <person name="Ji B."/>
            <person name="Dainat J."/>
            <person name="Nielsen K.F."/>
            <person name="Frisvad J.C."/>
            <person name="Workman M."/>
            <person name="Nielsen J."/>
        </authorList>
    </citation>
    <scope>NUCLEOTIDE SEQUENCE [LARGE SCALE GENOMIC DNA]</scope>
    <source>
        <strain evidence="2">IBT 13039</strain>
    </source>
</reference>
<name>A0A1V6YVQ6_PENNA</name>
<protein>
    <submittedName>
        <fullName evidence="1">Uncharacterized protein</fullName>
    </submittedName>
</protein>
<evidence type="ECO:0000313" key="2">
    <source>
        <dbReference type="Proteomes" id="UP000191691"/>
    </source>
</evidence>
<evidence type="ECO:0000313" key="1">
    <source>
        <dbReference type="EMBL" id="OQE91374.1"/>
    </source>
</evidence>
<gene>
    <name evidence="1" type="ORF">PENNAL_c0009G10264</name>
</gene>
<dbReference type="AlphaFoldDB" id="A0A1V6YVQ6"/>
<organism evidence="1 2">
    <name type="scientific">Penicillium nalgiovense</name>
    <dbReference type="NCBI Taxonomy" id="60175"/>
    <lineage>
        <taxon>Eukaryota</taxon>
        <taxon>Fungi</taxon>
        <taxon>Dikarya</taxon>
        <taxon>Ascomycota</taxon>
        <taxon>Pezizomycotina</taxon>
        <taxon>Eurotiomycetes</taxon>
        <taxon>Eurotiomycetidae</taxon>
        <taxon>Eurotiales</taxon>
        <taxon>Aspergillaceae</taxon>
        <taxon>Penicillium</taxon>
    </lineage>
</organism>
<proteinExistence type="predicted"/>